<protein>
    <submittedName>
        <fullName evidence="2">Uncharacterized protein</fullName>
    </submittedName>
</protein>
<sequence>MDNFPLNKARRLSFLPCRPCPNKEEPGSAAPCRVARRLLHIPPPLTHSTRPSFPHRHMLPWPPHRHSNGALAWRQASLDPARPILPANSRGNRPHRV</sequence>
<organism evidence="2 3">
    <name type="scientific">Portunus trituberculatus</name>
    <name type="common">Swimming crab</name>
    <name type="synonym">Neptunus trituberculatus</name>
    <dbReference type="NCBI Taxonomy" id="210409"/>
    <lineage>
        <taxon>Eukaryota</taxon>
        <taxon>Metazoa</taxon>
        <taxon>Ecdysozoa</taxon>
        <taxon>Arthropoda</taxon>
        <taxon>Crustacea</taxon>
        <taxon>Multicrustacea</taxon>
        <taxon>Malacostraca</taxon>
        <taxon>Eumalacostraca</taxon>
        <taxon>Eucarida</taxon>
        <taxon>Decapoda</taxon>
        <taxon>Pleocyemata</taxon>
        <taxon>Brachyura</taxon>
        <taxon>Eubrachyura</taxon>
        <taxon>Portunoidea</taxon>
        <taxon>Portunidae</taxon>
        <taxon>Portuninae</taxon>
        <taxon>Portunus</taxon>
    </lineage>
</organism>
<evidence type="ECO:0000313" key="2">
    <source>
        <dbReference type="EMBL" id="MPC88445.1"/>
    </source>
</evidence>
<name>A0A5B7J0Z3_PORTR</name>
<feature type="region of interest" description="Disordered" evidence="1">
    <location>
        <begin position="72"/>
        <end position="97"/>
    </location>
</feature>
<comment type="caution">
    <text evidence="2">The sequence shown here is derived from an EMBL/GenBank/DDBJ whole genome shotgun (WGS) entry which is preliminary data.</text>
</comment>
<evidence type="ECO:0000313" key="3">
    <source>
        <dbReference type="Proteomes" id="UP000324222"/>
    </source>
</evidence>
<accession>A0A5B7J0Z3</accession>
<dbReference type="Proteomes" id="UP000324222">
    <property type="component" value="Unassembled WGS sequence"/>
</dbReference>
<reference evidence="2 3" key="1">
    <citation type="submission" date="2019-05" db="EMBL/GenBank/DDBJ databases">
        <title>Another draft genome of Portunus trituberculatus and its Hox gene families provides insights of decapod evolution.</title>
        <authorList>
            <person name="Jeong J.-H."/>
            <person name="Song I."/>
            <person name="Kim S."/>
            <person name="Choi T."/>
            <person name="Kim D."/>
            <person name="Ryu S."/>
            <person name="Kim W."/>
        </authorList>
    </citation>
    <scope>NUCLEOTIDE SEQUENCE [LARGE SCALE GENOMIC DNA]</scope>
    <source>
        <tissue evidence="2">Muscle</tissue>
    </source>
</reference>
<keyword evidence="3" id="KW-1185">Reference proteome</keyword>
<gene>
    <name evidence="2" type="ORF">E2C01_083349</name>
</gene>
<dbReference type="AlphaFoldDB" id="A0A5B7J0Z3"/>
<dbReference type="EMBL" id="VSRR010077811">
    <property type="protein sequence ID" value="MPC88445.1"/>
    <property type="molecule type" value="Genomic_DNA"/>
</dbReference>
<proteinExistence type="predicted"/>
<evidence type="ECO:0000256" key="1">
    <source>
        <dbReference type="SAM" id="MobiDB-lite"/>
    </source>
</evidence>